<dbReference type="AlphaFoldDB" id="A0AA38LVL5"/>
<feature type="compositionally biased region" description="Basic and acidic residues" evidence="1">
    <location>
        <begin position="633"/>
        <end position="642"/>
    </location>
</feature>
<feature type="compositionally biased region" description="Acidic residues" evidence="1">
    <location>
        <begin position="762"/>
        <end position="797"/>
    </location>
</feature>
<feature type="compositionally biased region" description="Polar residues" evidence="1">
    <location>
        <begin position="879"/>
        <end position="894"/>
    </location>
</feature>
<reference evidence="2" key="1">
    <citation type="journal article" date="2022" name="G3 (Bethesda)">
        <title>High quality genome of the basidiomycete yeast Dioszegia hungarica PDD-24b-2 isolated from cloud water.</title>
        <authorList>
            <person name="Jarrige D."/>
            <person name="Haridas S."/>
            <person name="Bleykasten-Grosshans C."/>
            <person name="Joly M."/>
            <person name="Nadalig T."/>
            <person name="Sancelme M."/>
            <person name="Vuilleumier S."/>
            <person name="Grigoriev I.V."/>
            <person name="Amato P."/>
            <person name="Bringel F."/>
        </authorList>
    </citation>
    <scope>NUCLEOTIDE SEQUENCE</scope>
    <source>
        <strain evidence="2">PDD-24b-2</strain>
    </source>
</reference>
<feature type="compositionally biased region" description="Acidic residues" evidence="1">
    <location>
        <begin position="275"/>
        <end position="288"/>
    </location>
</feature>
<feature type="compositionally biased region" description="Basic and acidic residues" evidence="1">
    <location>
        <begin position="131"/>
        <end position="151"/>
    </location>
</feature>
<organism evidence="2 3">
    <name type="scientific">Dioszegia hungarica</name>
    <dbReference type="NCBI Taxonomy" id="4972"/>
    <lineage>
        <taxon>Eukaryota</taxon>
        <taxon>Fungi</taxon>
        <taxon>Dikarya</taxon>
        <taxon>Basidiomycota</taxon>
        <taxon>Agaricomycotina</taxon>
        <taxon>Tremellomycetes</taxon>
        <taxon>Tremellales</taxon>
        <taxon>Bulleribasidiaceae</taxon>
        <taxon>Dioszegia</taxon>
    </lineage>
</organism>
<gene>
    <name evidence="2" type="ORF">MKK02DRAFT_42469</name>
</gene>
<feature type="compositionally biased region" description="Acidic residues" evidence="1">
    <location>
        <begin position="862"/>
        <end position="875"/>
    </location>
</feature>
<feature type="compositionally biased region" description="Polar residues" evidence="1">
    <location>
        <begin position="540"/>
        <end position="553"/>
    </location>
</feature>
<feature type="compositionally biased region" description="Polar residues" evidence="1">
    <location>
        <begin position="245"/>
        <end position="257"/>
    </location>
</feature>
<dbReference type="RefSeq" id="XP_052947859.1">
    <property type="nucleotide sequence ID" value="XM_053092003.1"/>
</dbReference>
<feature type="compositionally biased region" description="Basic and acidic residues" evidence="1">
    <location>
        <begin position="813"/>
        <end position="825"/>
    </location>
</feature>
<feature type="region of interest" description="Disordered" evidence="1">
    <location>
        <begin position="446"/>
        <end position="522"/>
    </location>
</feature>
<feature type="region of interest" description="Disordered" evidence="1">
    <location>
        <begin position="759"/>
        <end position="797"/>
    </location>
</feature>
<dbReference type="EMBL" id="JAKWFO010000003">
    <property type="protein sequence ID" value="KAI9638082.1"/>
    <property type="molecule type" value="Genomic_DNA"/>
</dbReference>
<sequence length="913" mass="96862">MDIDGTGLLGEDDVMEYEEADPSAPSAGIPIEADESLGQLLLDDEVMGNEATTAGELDMPVEGEDIDLEGVEGEEEEEEDGDGMEPEPTPLFGTGGEGAKGANPFSFAGTGGGLAAPDFEDIEVGEAEAVGEEHVEGIETREEGGEGEGSRDVQVGATANPLPIASATSTVPGSGGVVDGDSNLIPSPSLPLTQPSSIAPPPATQNAVSEAPIPLAEPTGNADDYVGEDEEEYYEEDEEAGDEAQQPTSAAVLSTGQPHPAPTSGVTAEAAQVGGDDDNGELENDEDLGDEDAQDEMLTVNTQPGIILHLPDHLPTSLFFPLDPAEGLPDGITAANPVWFADRHAELAQVPLTKLLEAVRELADGDAYHKGRELILDEHGLGVKLCEDDRHLDGVTLLEFLQVHHSCGLPTPVQFHVSFGPRRFWDRFDAIRKELVHIAERKRLGLSEEPDEDEDEFGEEEVSDGYDSEVEMGQSAAGYAERRSGRAPVEQDEAARAQYAGSEQEVRREKRGEAESAHPNADWARNLATAPMAFGIGNIASANPRSRESSQPVVTPHDDDVALPPPSQNKGRSSRKDDIAADLADTTEASSTDSRTVKAKMDAPIDEIPGEEDGYDDEDGEVPAPSDVPLDEIALKEERDAAVDDDDGVELEASKEDEGGASYDAELQALGLSSREETLPGGEPMGDVKKGKADGTVPGTVASLEPSQRGDSTLLDMPETPASTQPDVVTPFEPEATLKDRLQAIDEMGDDEVDALVAGDETGAEVEGDTEAYDGEEGAEDEVDEGYFEGDETEEDGAVPVTNQAALKAYVDGRIEEGEEPKDPLLDAVQRGDLPMEVAEDVAGKEAFDKKYHDDEGFVVGDDGDDYQTQDDEPVDPFTRSTGDESLSVLTNKRSAPDDEPLSSGKRSRQGDN</sequence>
<feature type="compositionally biased region" description="Acidic residues" evidence="1">
    <location>
        <begin position="10"/>
        <end position="21"/>
    </location>
</feature>
<dbReference type="GeneID" id="77731208"/>
<proteinExistence type="predicted"/>
<feature type="compositionally biased region" description="Basic and acidic residues" evidence="1">
    <location>
        <begin position="845"/>
        <end position="856"/>
    </location>
</feature>
<feature type="region of interest" description="Disordered" evidence="1">
    <location>
        <begin position="845"/>
        <end position="913"/>
    </location>
</feature>
<feature type="compositionally biased region" description="Acidic residues" evidence="1">
    <location>
        <begin position="118"/>
        <end position="130"/>
    </location>
</feature>
<feature type="compositionally biased region" description="Acidic residues" evidence="1">
    <location>
        <begin position="448"/>
        <end position="470"/>
    </location>
</feature>
<name>A0AA38LVL5_9TREE</name>
<comment type="caution">
    <text evidence="2">The sequence shown here is derived from an EMBL/GenBank/DDBJ whole genome shotgun (WGS) entry which is preliminary data.</text>
</comment>
<evidence type="ECO:0000313" key="2">
    <source>
        <dbReference type="EMBL" id="KAI9638082.1"/>
    </source>
</evidence>
<feature type="region of interest" description="Disordered" evidence="1">
    <location>
        <begin position="1"/>
        <end position="288"/>
    </location>
</feature>
<evidence type="ECO:0000256" key="1">
    <source>
        <dbReference type="SAM" id="MobiDB-lite"/>
    </source>
</evidence>
<protein>
    <submittedName>
        <fullName evidence="2">Uncharacterized protein</fullName>
    </submittedName>
</protein>
<feature type="compositionally biased region" description="Acidic residues" evidence="1">
    <location>
        <begin position="59"/>
        <end position="85"/>
    </location>
</feature>
<feature type="compositionally biased region" description="Acidic residues" evidence="1">
    <location>
        <begin position="225"/>
        <end position="242"/>
    </location>
</feature>
<keyword evidence="3" id="KW-1185">Reference proteome</keyword>
<feature type="region of interest" description="Disordered" evidence="1">
    <location>
        <begin position="813"/>
        <end position="833"/>
    </location>
</feature>
<feature type="compositionally biased region" description="Low complexity" evidence="1">
    <location>
        <begin position="179"/>
        <end position="197"/>
    </location>
</feature>
<feature type="region of interest" description="Disordered" evidence="1">
    <location>
        <begin position="539"/>
        <end position="733"/>
    </location>
</feature>
<evidence type="ECO:0000313" key="3">
    <source>
        <dbReference type="Proteomes" id="UP001164286"/>
    </source>
</evidence>
<dbReference type="Proteomes" id="UP001164286">
    <property type="component" value="Unassembled WGS sequence"/>
</dbReference>
<feature type="compositionally biased region" description="Acidic residues" evidence="1">
    <location>
        <begin position="604"/>
        <end position="621"/>
    </location>
</feature>
<accession>A0AA38LVL5</accession>
<feature type="compositionally biased region" description="Basic and acidic residues" evidence="1">
    <location>
        <begin position="504"/>
        <end position="516"/>
    </location>
</feature>